<evidence type="ECO:0000259" key="1">
    <source>
        <dbReference type="Pfam" id="PF10105"/>
    </source>
</evidence>
<dbReference type="EMBL" id="JAAGPU010000001">
    <property type="protein sequence ID" value="NEU03382.1"/>
    <property type="molecule type" value="Genomic_DNA"/>
</dbReference>
<accession>A0A6M0H190</accession>
<dbReference type="NCBIfam" id="TIGR03936">
    <property type="entry name" value="sam_1_link_chp"/>
    <property type="match status" value="1"/>
</dbReference>
<sequence>MRYLIKYTKESEIKFISHLDLMRTIQRTIRRADLPIEYSKGFNPHMTISIAQPLSVGVYSSGEYMDVVFKEEMPLEEIVNLLNENAPIGIKFLDAKKVEKEENTKCPQAMAIIDEAKYKIKLKTINSEEALEGIKKLNNIKEWNTIKKSKKGEKDVDIRPLIKKISFSKEDNYIVLNSTLACGSRANLSASLLADFIKNHVDAIEKDAFVDIERIDMYALKGKIMLPLNEYF</sequence>
<dbReference type="InterPro" id="IPR018768">
    <property type="entry name" value="DUF2344"/>
</dbReference>
<gene>
    <name evidence="2" type="ORF">G3M99_00650</name>
</gene>
<reference evidence="2 3" key="1">
    <citation type="submission" date="2020-02" db="EMBL/GenBank/DDBJ databases">
        <title>Genome assembly of a novel Clostridium senegalense strain.</title>
        <authorList>
            <person name="Gupta T.B."/>
            <person name="Jauregui R."/>
            <person name="Maclean P."/>
            <person name="Nawarathana A."/>
            <person name="Brightwell G."/>
        </authorList>
    </citation>
    <scope>NUCLEOTIDE SEQUENCE [LARGE SCALE GENOMIC DNA]</scope>
    <source>
        <strain evidence="2 3">AGRFS4</strain>
    </source>
</reference>
<comment type="caution">
    <text evidence="2">The sequence shown here is derived from an EMBL/GenBank/DDBJ whole genome shotgun (WGS) entry which is preliminary data.</text>
</comment>
<dbReference type="AlphaFoldDB" id="A0A6M0H190"/>
<evidence type="ECO:0000313" key="2">
    <source>
        <dbReference type="EMBL" id="NEU03382.1"/>
    </source>
</evidence>
<protein>
    <submittedName>
        <fullName evidence="2">DUF2344 domain-containing protein</fullName>
    </submittedName>
</protein>
<keyword evidence="3" id="KW-1185">Reference proteome</keyword>
<feature type="domain" description="DUF2344" evidence="1">
    <location>
        <begin position="2"/>
        <end position="189"/>
    </location>
</feature>
<dbReference type="Pfam" id="PF10105">
    <property type="entry name" value="DUF2344"/>
    <property type="match status" value="1"/>
</dbReference>
<name>A0A6M0H190_9CLOT</name>
<evidence type="ECO:0000313" key="3">
    <source>
        <dbReference type="Proteomes" id="UP000481872"/>
    </source>
</evidence>
<proteinExistence type="predicted"/>
<organism evidence="2 3">
    <name type="scientific">Clostridium senegalense</name>
    <dbReference type="NCBI Taxonomy" id="1465809"/>
    <lineage>
        <taxon>Bacteria</taxon>
        <taxon>Bacillati</taxon>
        <taxon>Bacillota</taxon>
        <taxon>Clostridia</taxon>
        <taxon>Eubacteriales</taxon>
        <taxon>Clostridiaceae</taxon>
        <taxon>Clostridium</taxon>
    </lineage>
</organism>
<dbReference type="Proteomes" id="UP000481872">
    <property type="component" value="Unassembled WGS sequence"/>
</dbReference>